<feature type="domain" description="SIS" evidence="5">
    <location>
        <begin position="110"/>
        <end position="256"/>
    </location>
</feature>
<name>A0A6I6C9M2_9MOLU</name>
<dbReference type="GO" id="GO:0097367">
    <property type="term" value="F:carbohydrate derivative binding"/>
    <property type="evidence" value="ECO:0007669"/>
    <property type="project" value="InterPro"/>
</dbReference>
<dbReference type="RefSeq" id="WP_156005783.1">
    <property type="nucleotide sequence ID" value="NZ_CP046276.1"/>
</dbReference>
<dbReference type="InterPro" id="IPR036388">
    <property type="entry name" value="WH-like_DNA-bd_sf"/>
</dbReference>
<proteinExistence type="predicted"/>
<dbReference type="EMBL" id="CP046276">
    <property type="protein sequence ID" value="QGS51625.1"/>
    <property type="molecule type" value="Genomic_DNA"/>
</dbReference>
<evidence type="ECO:0000259" key="4">
    <source>
        <dbReference type="PROSITE" id="PS51071"/>
    </source>
</evidence>
<dbReference type="PROSITE" id="PS51071">
    <property type="entry name" value="HTH_RPIR"/>
    <property type="match status" value="1"/>
</dbReference>
<dbReference type="SUPFAM" id="SSF46689">
    <property type="entry name" value="Homeodomain-like"/>
    <property type="match status" value="1"/>
</dbReference>
<dbReference type="InterPro" id="IPR000281">
    <property type="entry name" value="HTH_RpiR"/>
</dbReference>
<keyword evidence="3" id="KW-0804">Transcription</keyword>
<dbReference type="Gene3D" id="1.10.10.10">
    <property type="entry name" value="Winged helix-like DNA-binding domain superfamily/Winged helix DNA-binding domain"/>
    <property type="match status" value="1"/>
</dbReference>
<dbReference type="PROSITE" id="PS51464">
    <property type="entry name" value="SIS"/>
    <property type="match status" value="1"/>
</dbReference>
<accession>A0A6I6C9M2</accession>
<evidence type="ECO:0000259" key="5">
    <source>
        <dbReference type="PROSITE" id="PS51464"/>
    </source>
</evidence>
<evidence type="ECO:0000256" key="2">
    <source>
        <dbReference type="ARBA" id="ARBA00023125"/>
    </source>
</evidence>
<dbReference type="GO" id="GO:0003677">
    <property type="term" value="F:DNA binding"/>
    <property type="evidence" value="ECO:0007669"/>
    <property type="project" value="UniProtKB-KW"/>
</dbReference>
<keyword evidence="1" id="KW-0805">Transcription regulation</keyword>
<sequence>MKSLKLTDSEQYVIDQIDKDIEYFISNNLKNLSIKYNVGEATLIRLIKKLEYASLKAMQIDYSLKTKTNELTKIYPPNSSQNITHNVSSFEIYSILESKNIVDHEQLKQVADVIIASKSVVFFGVEASYLSALFLSRNLQKVGINNTVYESVHGCITNLSFVESENSVIIIFCSSGLTKEANEVAKYAINNNIKVVWITSTNSIEVNNANLQKANFKLYHSYHKNETLRFPSISSSSGQMFISNLLFNLILNTDKNAFETLEKSNLILKDWNNS</sequence>
<dbReference type="Gene3D" id="3.40.50.10490">
    <property type="entry name" value="Glucose-6-phosphate isomerase like protein, domain 1"/>
    <property type="match status" value="1"/>
</dbReference>
<dbReference type="PANTHER" id="PTHR30514:SF10">
    <property type="entry name" value="MURR_RPIR FAMILY TRANSCRIPTIONAL REGULATOR"/>
    <property type="match status" value="1"/>
</dbReference>
<dbReference type="OrthoDB" id="389191at2"/>
<keyword evidence="2" id="KW-0238">DNA-binding</keyword>
<dbReference type="KEGG" id="stab:STABA_v1c02580"/>
<dbReference type="AlphaFoldDB" id="A0A6I6C9M2"/>
<dbReference type="InterPro" id="IPR046348">
    <property type="entry name" value="SIS_dom_sf"/>
</dbReference>
<dbReference type="InterPro" id="IPR047640">
    <property type="entry name" value="RpiR-like"/>
</dbReference>
<organism evidence="6 7">
    <name type="scientific">Spiroplasma tabanidicola</name>
    <dbReference type="NCBI Taxonomy" id="324079"/>
    <lineage>
        <taxon>Bacteria</taxon>
        <taxon>Bacillati</taxon>
        <taxon>Mycoplasmatota</taxon>
        <taxon>Mollicutes</taxon>
        <taxon>Entomoplasmatales</taxon>
        <taxon>Spiroplasmataceae</taxon>
        <taxon>Spiroplasma</taxon>
    </lineage>
</organism>
<evidence type="ECO:0000256" key="1">
    <source>
        <dbReference type="ARBA" id="ARBA00023015"/>
    </source>
</evidence>
<evidence type="ECO:0000313" key="6">
    <source>
        <dbReference type="EMBL" id="QGS51625.1"/>
    </source>
</evidence>
<dbReference type="CDD" id="cd05013">
    <property type="entry name" value="SIS_RpiR"/>
    <property type="match status" value="1"/>
</dbReference>
<dbReference type="SUPFAM" id="SSF53697">
    <property type="entry name" value="SIS domain"/>
    <property type="match status" value="1"/>
</dbReference>
<dbReference type="Proteomes" id="UP000424468">
    <property type="component" value="Chromosome"/>
</dbReference>
<evidence type="ECO:0000256" key="3">
    <source>
        <dbReference type="ARBA" id="ARBA00023163"/>
    </source>
</evidence>
<dbReference type="InterPro" id="IPR035472">
    <property type="entry name" value="RpiR-like_SIS"/>
</dbReference>
<dbReference type="PANTHER" id="PTHR30514">
    <property type="entry name" value="GLUCOKINASE"/>
    <property type="match status" value="1"/>
</dbReference>
<evidence type="ECO:0000313" key="7">
    <source>
        <dbReference type="Proteomes" id="UP000424468"/>
    </source>
</evidence>
<dbReference type="GO" id="GO:1901135">
    <property type="term" value="P:carbohydrate derivative metabolic process"/>
    <property type="evidence" value="ECO:0007669"/>
    <property type="project" value="InterPro"/>
</dbReference>
<gene>
    <name evidence="6" type="ORF">STABA_v1c02580</name>
</gene>
<dbReference type="GO" id="GO:0003700">
    <property type="term" value="F:DNA-binding transcription factor activity"/>
    <property type="evidence" value="ECO:0007669"/>
    <property type="project" value="InterPro"/>
</dbReference>
<dbReference type="InterPro" id="IPR009057">
    <property type="entry name" value="Homeodomain-like_sf"/>
</dbReference>
<dbReference type="InterPro" id="IPR001347">
    <property type="entry name" value="SIS_dom"/>
</dbReference>
<dbReference type="Pfam" id="PF01380">
    <property type="entry name" value="SIS"/>
    <property type="match status" value="1"/>
</dbReference>
<reference evidence="6 7" key="1">
    <citation type="submission" date="2019-11" db="EMBL/GenBank/DDBJ databases">
        <title>Complete genome sequence of Spiroplasma tabanidicola TAUS-1 (DSM 22603).</title>
        <authorList>
            <person name="Huang C.-T."/>
            <person name="Lin Y.-C."/>
            <person name="Kuo C.-H."/>
        </authorList>
    </citation>
    <scope>NUCLEOTIDE SEQUENCE [LARGE SCALE GENOMIC DNA]</scope>
    <source>
        <strain evidence="6 7">TAUS-1</strain>
    </source>
</reference>
<keyword evidence="7" id="KW-1185">Reference proteome</keyword>
<feature type="domain" description="HTH rpiR-type" evidence="4">
    <location>
        <begin position="1"/>
        <end position="69"/>
    </location>
</feature>
<protein>
    <submittedName>
        <fullName evidence="6">MurR/RpiR family transcriptional regulator</fullName>
    </submittedName>
</protein>